<evidence type="ECO:0000259" key="6">
    <source>
        <dbReference type="PROSITE" id="PS50113"/>
    </source>
</evidence>
<feature type="domain" description="PAC" evidence="6">
    <location>
        <begin position="84"/>
        <end position="136"/>
    </location>
</feature>
<comment type="similarity">
    <text evidence="2">Belongs to the methyl-accepting chemotaxis (MCP) protein family.</text>
</comment>
<dbReference type="InterPro" id="IPR004089">
    <property type="entry name" value="MCPsignal_dom"/>
</dbReference>
<dbReference type="GO" id="GO:0016020">
    <property type="term" value="C:membrane"/>
    <property type="evidence" value="ECO:0007669"/>
    <property type="project" value="InterPro"/>
</dbReference>
<dbReference type="Proteomes" id="UP000321523">
    <property type="component" value="Unassembled WGS sequence"/>
</dbReference>
<sequence length="333" mass="36132">MTEAVALRRKFNLLSLVANETDNSVIITDPAGHIEYVNPGFTKLTGLSLEEALGRKPGPLLQGEHTDPETVKRIRERLAARAPFYDEILNYNKAGEPYWISLSINPVFNSAGRLERFVSIQANITATKTEALEFNMRMSAIRRTNAVVEWDASGTPVVANDITLRLLSVGSVQALPDTLRLENLLSEAEVEALRTGGTVARDLPVHTAGQSVWLSANFQPILDVRGALSRIVMYATDITARRQAVERSATIMRTVLDRVAGTAREIGGIASQTNLLALNATIEAARAGDAGRGFAVVAGEVKALAGRSAVSSEEITMLVTDTRREIDNFSYAQ</sequence>
<dbReference type="PROSITE" id="PS50112">
    <property type="entry name" value="PAS"/>
    <property type="match status" value="1"/>
</dbReference>
<evidence type="ECO:0000259" key="4">
    <source>
        <dbReference type="PROSITE" id="PS50111"/>
    </source>
</evidence>
<dbReference type="GO" id="GO:0007165">
    <property type="term" value="P:signal transduction"/>
    <property type="evidence" value="ECO:0007669"/>
    <property type="project" value="UniProtKB-KW"/>
</dbReference>
<reference evidence="7 8" key="1">
    <citation type="submission" date="2019-07" db="EMBL/GenBank/DDBJ databases">
        <title>Whole genome shotgun sequence of Skermanella aerolata NBRC 106429.</title>
        <authorList>
            <person name="Hosoyama A."/>
            <person name="Uohara A."/>
            <person name="Ohji S."/>
            <person name="Ichikawa N."/>
        </authorList>
    </citation>
    <scope>NUCLEOTIDE SEQUENCE [LARGE SCALE GENOMIC DNA]</scope>
    <source>
        <strain evidence="7 8">NBRC 106429</strain>
    </source>
</reference>
<dbReference type="InterPro" id="IPR000700">
    <property type="entry name" value="PAS-assoc_C"/>
</dbReference>
<proteinExistence type="inferred from homology"/>
<evidence type="ECO:0000313" key="7">
    <source>
        <dbReference type="EMBL" id="GEO43751.1"/>
    </source>
</evidence>
<organism evidence="7 8">
    <name type="scientific">Skermanella aerolata</name>
    <dbReference type="NCBI Taxonomy" id="393310"/>
    <lineage>
        <taxon>Bacteria</taxon>
        <taxon>Pseudomonadati</taxon>
        <taxon>Pseudomonadota</taxon>
        <taxon>Alphaproteobacteria</taxon>
        <taxon>Rhodospirillales</taxon>
        <taxon>Azospirillaceae</taxon>
        <taxon>Skermanella</taxon>
    </lineage>
</organism>
<evidence type="ECO:0008006" key="9">
    <source>
        <dbReference type="Google" id="ProtNLM"/>
    </source>
</evidence>
<gene>
    <name evidence="7" type="ORF">SAE02_78990</name>
</gene>
<dbReference type="NCBIfam" id="TIGR00229">
    <property type="entry name" value="sensory_box"/>
    <property type="match status" value="1"/>
</dbReference>
<comment type="caution">
    <text evidence="7">The sequence shown here is derived from an EMBL/GenBank/DDBJ whole genome shotgun (WGS) entry which is preliminary data.</text>
</comment>
<feature type="domain" description="PAC" evidence="6">
    <location>
        <begin position="186"/>
        <end position="250"/>
    </location>
</feature>
<dbReference type="Pfam" id="PF13426">
    <property type="entry name" value="PAS_9"/>
    <property type="match status" value="1"/>
</dbReference>
<dbReference type="PROSITE" id="PS50111">
    <property type="entry name" value="CHEMOTAXIS_TRANSDUC_2"/>
    <property type="match status" value="1"/>
</dbReference>
<evidence type="ECO:0000313" key="8">
    <source>
        <dbReference type="Proteomes" id="UP000321523"/>
    </source>
</evidence>
<dbReference type="PROSITE" id="PS50113">
    <property type="entry name" value="PAC"/>
    <property type="match status" value="2"/>
</dbReference>
<dbReference type="AlphaFoldDB" id="A0A512E4U6"/>
<accession>A0A512E4U6</accession>
<dbReference type="PANTHER" id="PTHR32089">
    <property type="entry name" value="METHYL-ACCEPTING CHEMOTAXIS PROTEIN MCPB"/>
    <property type="match status" value="1"/>
</dbReference>
<dbReference type="InterPro" id="IPR035965">
    <property type="entry name" value="PAS-like_dom_sf"/>
</dbReference>
<feature type="domain" description="PAS" evidence="5">
    <location>
        <begin position="10"/>
        <end position="92"/>
    </location>
</feature>
<keyword evidence="1 3" id="KW-0807">Transducer</keyword>
<dbReference type="PANTHER" id="PTHR32089:SF120">
    <property type="entry name" value="METHYL-ACCEPTING CHEMOTAXIS PROTEIN TLPQ"/>
    <property type="match status" value="1"/>
</dbReference>
<dbReference type="Gene3D" id="6.10.250.3200">
    <property type="match status" value="1"/>
</dbReference>
<dbReference type="SMART" id="SM00091">
    <property type="entry name" value="PAS"/>
    <property type="match status" value="1"/>
</dbReference>
<dbReference type="EMBL" id="BJYZ01000199">
    <property type="protein sequence ID" value="GEO43751.1"/>
    <property type="molecule type" value="Genomic_DNA"/>
</dbReference>
<name>A0A512E4U6_9PROT</name>
<dbReference type="Pfam" id="PF00015">
    <property type="entry name" value="MCPsignal"/>
    <property type="match status" value="1"/>
</dbReference>
<evidence type="ECO:0000256" key="3">
    <source>
        <dbReference type="PROSITE-ProRule" id="PRU00284"/>
    </source>
</evidence>
<keyword evidence="8" id="KW-1185">Reference proteome</keyword>
<dbReference type="InterPro" id="IPR000014">
    <property type="entry name" value="PAS"/>
</dbReference>
<dbReference type="Gene3D" id="3.30.450.20">
    <property type="entry name" value="PAS domain"/>
    <property type="match status" value="2"/>
</dbReference>
<evidence type="ECO:0000256" key="2">
    <source>
        <dbReference type="ARBA" id="ARBA00029447"/>
    </source>
</evidence>
<dbReference type="SUPFAM" id="SSF58104">
    <property type="entry name" value="Methyl-accepting chemotaxis protein (MCP) signaling domain"/>
    <property type="match status" value="1"/>
</dbReference>
<dbReference type="CDD" id="cd00130">
    <property type="entry name" value="PAS"/>
    <property type="match status" value="1"/>
</dbReference>
<evidence type="ECO:0000256" key="1">
    <source>
        <dbReference type="ARBA" id="ARBA00023224"/>
    </source>
</evidence>
<dbReference type="SUPFAM" id="SSF55785">
    <property type="entry name" value="PYP-like sensor domain (PAS domain)"/>
    <property type="match status" value="2"/>
</dbReference>
<evidence type="ECO:0000259" key="5">
    <source>
        <dbReference type="PROSITE" id="PS50112"/>
    </source>
</evidence>
<feature type="domain" description="Methyl-accepting transducer" evidence="4">
    <location>
        <begin position="257"/>
        <end position="333"/>
    </location>
</feature>
<protein>
    <recommendedName>
        <fullName evidence="9">Chemotaxis protein</fullName>
    </recommendedName>
</protein>
<dbReference type="InterPro" id="IPR001610">
    <property type="entry name" value="PAC"/>
</dbReference>
<dbReference type="SMART" id="SM00086">
    <property type="entry name" value="PAC"/>
    <property type="match status" value="2"/>
</dbReference>